<organism evidence="2 3">
    <name type="scientific">Daldinia eschscholtzii</name>
    <dbReference type="NCBI Taxonomy" id="292717"/>
    <lineage>
        <taxon>Eukaryota</taxon>
        <taxon>Fungi</taxon>
        <taxon>Dikarya</taxon>
        <taxon>Ascomycota</taxon>
        <taxon>Pezizomycotina</taxon>
        <taxon>Sordariomycetes</taxon>
        <taxon>Xylariomycetidae</taxon>
        <taxon>Xylariales</taxon>
        <taxon>Hypoxylaceae</taxon>
        <taxon>Daldinia</taxon>
    </lineage>
</organism>
<dbReference type="PROSITE" id="PS01162">
    <property type="entry name" value="QOR_ZETA_CRYSTAL"/>
    <property type="match status" value="1"/>
</dbReference>
<dbReference type="SMART" id="SM00829">
    <property type="entry name" value="PKS_ER"/>
    <property type="match status" value="1"/>
</dbReference>
<dbReference type="SUPFAM" id="SSF51735">
    <property type="entry name" value="NAD(P)-binding Rossmann-fold domains"/>
    <property type="match status" value="1"/>
</dbReference>
<reference evidence="2 3" key="1">
    <citation type="journal article" date="2024" name="Front Chem Biol">
        <title>Unveiling the potential of Daldinia eschscholtzii MFLUCC 19-0629 through bioactivity and bioinformatics studies for enhanced sustainable agriculture production.</title>
        <authorList>
            <person name="Brooks S."/>
            <person name="Weaver J.A."/>
            <person name="Klomchit A."/>
            <person name="Alharthi S.A."/>
            <person name="Onlamun T."/>
            <person name="Nurani R."/>
            <person name="Vong T.K."/>
            <person name="Alberti F."/>
            <person name="Greco C."/>
        </authorList>
    </citation>
    <scope>NUCLEOTIDE SEQUENCE [LARGE SCALE GENOMIC DNA]</scope>
    <source>
        <strain evidence="2">MFLUCC 19-0629</strain>
    </source>
</reference>
<dbReference type="EMBL" id="JBANMG010000009">
    <property type="protein sequence ID" value="KAK6949564.1"/>
    <property type="molecule type" value="Genomic_DNA"/>
</dbReference>
<feature type="domain" description="Enoyl reductase (ER)" evidence="1">
    <location>
        <begin position="12"/>
        <end position="328"/>
    </location>
</feature>
<dbReference type="GO" id="GO:0008270">
    <property type="term" value="F:zinc ion binding"/>
    <property type="evidence" value="ECO:0007669"/>
    <property type="project" value="InterPro"/>
</dbReference>
<comment type="caution">
    <text evidence="2">The sequence shown here is derived from an EMBL/GenBank/DDBJ whole genome shotgun (WGS) entry which is preliminary data.</text>
</comment>
<dbReference type="Gene3D" id="3.40.50.720">
    <property type="entry name" value="NAD(P)-binding Rossmann-like Domain"/>
    <property type="match status" value="1"/>
</dbReference>
<dbReference type="InterPro" id="IPR051397">
    <property type="entry name" value="Zn-ADH-like_protein"/>
</dbReference>
<evidence type="ECO:0000313" key="3">
    <source>
        <dbReference type="Proteomes" id="UP001369815"/>
    </source>
</evidence>
<dbReference type="GO" id="GO:0016491">
    <property type="term" value="F:oxidoreductase activity"/>
    <property type="evidence" value="ECO:0007669"/>
    <property type="project" value="InterPro"/>
</dbReference>
<dbReference type="Gene3D" id="3.90.180.10">
    <property type="entry name" value="Medium-chain alcohol dehydrogenases, catalytic domain"/>
    <property type="match status" value="1"/>
</dbReference>
<name>A0AAX6MAS7_9PEZI</name>
<dbReference type="InterPro" id="IPR011032">
    <property type="entry name" value="GroES-like_sf"/>
</dbReference>
<evidence type="ECO:0000313" key="2">
    <source>
        <dbReference type="EMBL" id="KAK6949564.1"/>
    </source>
</evidence>
<gene>
    <name evidence="2" type="ORF">Daesc_009647</name>
</gene>
<dbReference type="PANTHER" id="PTHR43677">
    <property type="entry name" value="SHORT-CHAIN DEHYDROGENASE/REDUCTASE"/>
    <property type="match status" value="1"/>
</dbReference>
<dbReference type="InterPro" id="IPR013154">
    <property type="entry name" value="ADH-like_N"/>
</dbReference>
<dbReference type="Proteomes" id="UP001369815">
    <property type="component" value="Unassembled WGS sequence"/>
</dbReference>
<sequence>MRGIQINQYVKGPQELKVTELPDPTPKPDQYLIEVHAAATNFFDILQIQGKYQNQPPFPWVAGVEFSGVVLATPSAASKGAPKFPVGSRVFGASQGAYATRVLASESELLPVPQGWSFTDAAGLFITAPTSYGALVSRAGVKPGDWVLVHAAAGGVGLAAVQVAKAFGATVVATAGTPRKLEVARRFGADHVVDYRDPKWPDQVKKLTPKGRGVDIVYDPVGLVDKSTKCVAWNGRILVVGFAAGSIEKVAMNKVLLKNISLVGIHWGAWAKFQKEGIPVVWDGINKLVEQGKFKGTVFTDKEFVGLESVPDALVALGGRETWGKVVVKIPQEGASKL</sequence>
<dbReference type="InterPro" id="IPR020843">
    <property type="entry name" value="ER"/>
</dbReference>
<dbReference type="InterPro" id="IPR036291">
    <property type="entry name" value="NAD(P)-bd_dom_sf"/>
</dbReference>
<keyword evidence="3" id="KW-1185">Reference proteome</keyword>
<dbReference type="SUPFAM" id="SSF50129">
    <property type="entry name" value="GroES-like"/>
    <property type="match status" value="1"/>
</dbReference>
<protein>
    <recommendedName>
        <fullName evidence="1">Enoyl reductase (ER) domain-containing protein</fullName>
    </recommendedName>
</protein>
<dbReference type="GO" id="GO:0005739">
    <property type="term" value="C:mitochondrion"/>
    <property type="evidence" value="ECO:0007669"/>
    <property type="project" value="TreeGrafter"/>
</dbReference>
<dbReference type="InterPro" id="IPR013149">
    <property type="entry name" value="ADH-like_C"/>
</dbReference>
<dbReference type="PANTHER" id="PTHR43677:SF4">
    <property type="entry name" value="QUINONE OXIDOREDUCTASE-LIKE PROTEIN 2"/>
    <property type="match status" value="1"/>
</dbReference>
<dbReference type="AlphaFoldDB" id="A0AAX6MAS7"/>
<accession>A0AAX6MAS7</accession>
<evidence type="ECO:0000259" key="1">
    <source>
        <dbReference type="SMART" id="SM00829"/>
    </source>
</evidence>
<dbReference type="InterPro" id="IPR002364">
    <property type="entry name" value="Quin_OxRdtase/zeta-crystal_CS"/>
</dbReference>
<dbReference type="CDD" id="cd08241">
    <property type="entry name" value="QOR1"/>
    <property type="match status" value="1"/>
</dbReference>
<proteinExistence type="predicted"/>
<dbReference type="Pfam" id="PF08240">
    <property type="entry name" value="ADH_N"/>
    <property type="match status" value="1"/>
</dbReference>
<dbReference type="Pfam" id="PF00107">
    <property type="entry name" value="ADH_zinc_N"/>
    <property type="match status" value="1"/>
</dbReference>